<name>A0ABN1Y9T8_9PSEU</name>
<evidence type="ECO:0000313" key="1">
    <source>
        <dbReference type="EMBL" id="GAA1401907.1"/>
    </source>
</evidence>
<organism evidence="1 2">
    <name type="scientific">Pseudonocardia kongjuensis</name>
    <dbReference type="NCBI Taxonomy" id="102227"/>
    <lineage>
        <taxon>Bacteria</taxon>
        <taxon>Bacillati</taxon>
        <taxon>Actinomycetota</taxon>
        <taxon>Actinomycetes</taxon>
        <taxon>Pseudonocardiales</taxon>
        <taxon>Pseudonocardiaceae</taxon>
        <taxon>Pseudonocardia</taxon>
    </lineage>
</organism>
<reference evidence="1 2" key="1">
    <citation type="journal article" date="2019" name="Int. J. Syst. Evol. Microbiol.">
        <title>The Global Catalogue of Microorganisms (GCM) 10K type strain sequencing project: providing services to taxonomists for standard genome sequencing and annotation.</title>
        <authorList>
            <consortium name="The Broad Institute Genomics Platform"/>
            <consortium name="The Broad Institute Genome Sequencing Center for Infectious Disease"/>
            <person name="Wu L."/>
            <person name="Ma J."/>
        </authorList>
    </citation>
    <scope>NUCLEOTIDE SEQUENCE [LARGE SCALE GENOMIC DNA]</scope>
    <source>
        <strain evidence="1 2">JCM 11896</strain>
    </source>
</reference>
<keyword evidence="2" id="KW-1185">Reference proteome</keyword>
<gene>
    <name evidence="1" type="ORF">GCM10009613_61010</name>
</gene>
<evidence type="ECO:0000313" key="2">
    <source>
        <dbReference type="Proteomes" id="UP001501414"/>
    </source>
</evidence>
<protein>
    <submittedName>
        <fullName evidence="1">Uncharacterized protein</fullName>
    </submittedName>
</protein>
<proteinExistence type="predicted"/>
<comment type="caution">
    <text evidence="1">The sequence shown here is derived from an EMBL/GenBank/DDBJ whole genome shotgun (WGS) entry which is preliminary data.</text>
</comment>
<dbReference type="Proteomes" id="UP001501414">
    <property type="component" value="Unassembled WGS sequence"/>
</dbReference>
<dbReference type="EMBL" id="BAAAJK010000053">
    <property type="protein sequence ID" value="GAA1401907.1"/>
    <property type="molecule type" value="Genomic_DNA"/>
</dbReference>
<accession>A0ABN1Y9T8</accession>
<sequence length="278" mass="30574">MRRGPLQVSLRRAGACPVCGQARAAARTLCLDCCRDVARMLDPAWAGDRDQQLPASIPVLWERLDPFPAAGDPSGRRAPGFCSMPPLDLQAVVLRDPRSRPDPVVPVWYPPHPRDGRDDWSRPLRELDGEPRPTEWAIVSLAESVFEVLDVGCTVLGDERFLPGGLLEHCVWMLDRVEEITALPHAAEVHHDLTVVLDDLRGPAGDPAERSIGGCNAVVGRGEQRRLCDEPLYLPPPRPGHVVPAGEPVLRCRACDKPYRHMDLLRMEIGSELAGQAS</sequence>